<dbReference type="AlphaFoldDB" id="A0A2U1PE79"/>
<keyword evidence="3" id="KW-1185">Reference proteome</keyword>
<gene>
    <name evidence="2" type="ORF">CTI12_AA163080</name>
</gene>
<dbReference type="GO" id="GO:0003964">
    <property type="term" value="F:RNA-directed DNA polymerase activity"/>
    <property type="evidence" value="ECO:0007669"/>
    <property type="project" value="UniProtKB-KW"/>
</dbReference>
<dbReference type="PANTHER" id="PTHR33116">
    <property type="entry name" value="REVERSE TRANSCRIPTASE ZINC-BINDING DOMAIN-CONTAINING PROTEIN-RELATED-RELATED"/>
    <property type="match status" value="1"/>
</dbReference>
<reference evidence="2 3" key="1">
    <citation type="journal article" date="2018" name="Mol. Plant">
        <title>The genome of Artemisia annua provides insight into the evolution of Asteraceae family and artemisinin biosynthesis.</title>
        <authorList>
            <person name="Shen Q."/>
            <person name="Zhang L."/>
            <person name="Liao Z."/>
            <person name="Wang S."/>
            <person name="Yan T."/>
            <person name="Shi P."/>
            <person name="Liu M."/>
            <person name="Fu X."/>
            <person name="Pan Q."/>
            <person name="Wang Y."/>
            <person name="Lv Z."/>
            <person name="Lu X."/>
            <person name="Zhang F."/>
            <person name="Jiang W."/>
            <person name="Ma Y."/>
            <person name="Chen M."/>
            <person name="Hao X."/>
            <person name="Li L."/>
            <person name="Tang Y."/>
            <person name="Lv G."/>
            <person name="Zhou Y."/>
            <person name="Sun X."/>
            <person name="Brodelius P.E."/>
            <person name="Rose J.K.C."/>
            <person name="Tang K."/>
        </authorList>
    </citation>
    <scope>NUCLEOTIDE SEQUENCE [LARGE SCALE GENOMIC DNA]</scope>
    <source>
        <strain evidence="3">cv. Huhao1</strain>
        <tissue evidence="2">Leaf</tissue>
    </source>
</reference>
<proteinExistence type="predicted"/>
<dbReference type="Pfam" id="PF13966">
    <property type="entry name" value="zf-RVT"/>
    <property type="match status" value="1"/>
</dbReference>
<dbReference type="Proteomes" id="UP000245207">
    <property type="component" value="Unassembled WGS sequence"/>
</dbReference>
<name>A0A2U1PE79_ARTAN</name>
<protein>
    <submittedName>
        <fullName evidence="2">Reverse transcriptase domain, Reverse transcriptase zinc-binding domain protein</fullName>
    </submittedName>
</protein>
<dbReference type="EMBL" id="PKPP01001269">
    <property type="protein sequence ID" value="PWA84081.1"/>
    <property type="molecule type" value="Genomic_DNA"/>
</dbReference>
<keyword evidence="2" id="KW-0808">Transferase</keyword>
<dbReference type="PANTHER" id="PTHR33116:SF78">
    <property type="entry name" value="OS12G0587133 PROTEIN"/>
    <property type="match status" value="1"/>
</dbReference>
<evidence type="ECO:0000313" key="3">
    <source>
        <dbReference type="Proteomes" id="UP000245207"/>
    </source>
</evidence>
<dbReference type="InterPro" id="IPR026960">
    <property type="entry name" value="RVT-Znf"/>
</dbReference>
<sequence length="162" mass="18268">MADGGAGGGGGTLRDRLPSRWNLSRKGIDVASITCSVCDSGIETSFHSLWVCSFATSIWNKIFKWLDLNPPSISNMHGMFAWIDDLHMTSNKKAILEVICGAVLWSLWNFRNETLFGAAHPKRSIVIDMIMDCSFRWYSSRNKLPLISWNNWIQNPLVVFSL</sequence>
<keyword evidence="2" id="KW-0695">RNA-directed DNA polymerase</keyword>
<dbReference type="OrthoDB" id="696485at2759"/>
<keyword evidence="2" id="KW-0548">Nucleotidyltransferase</keyword>
<evidence type="ECO:0000313" key="2">
    <source>
        <dbReference type="EMBL" id="PWA84081.1"/>
    </source>
</evidence>
<accession>A0A2U1PE79</accession>
<comment type="caution">
    <text evidence="2">The sequence shown here is derived from an EMBL/GenBank/DDBJ whole genome shotgun (WGS) entry which is preliminary data.</text>
</comment>
<organism evidence="2 3">
    <name type="scientific">Artemisia annua</name>
    <name type="common">Sweet wormwood</name>
    <dbReference type="NCBI Taxonomy" id="35608"/>
    <lineage>
        <taxon>Eukaryota</taxon>
        <taxon>Viridiplantae</taxon>
        <taxon>Streptophyta</taxon>
        <taxon>Embryophyta</taxon>
        <taxon>Tracheophyta</taxon>
        <taxon>Spermatophyta</taxon>
        <taxon>Magnoliopsida</taxon>
        <taxon>eudicotyledons</taxon>
        <taxon>Gunneridae</taxon>
        <taxon>Pentapetalae</taxon>
        <taxon>asterids</taxon>
        <taxon>campanulids</taxon>
        <taxon>Asterales</taxon>
        <taxon>Asteraceae</taxon>
        <taxon>Asteroideae</taxon>
        <taxon>Anthemideae</taxon>
        <taxon>Artemisiinae</taxon>
        <taxon>Artemisia</taxon>
    </lineage>
</organism>
<evidence type="ECO:0000259" key="1">
    <source>
        <dbReference type="Pfam" id="PF13966"/>
    </source>
</evidence>
<feature type="domain" description="Reverse transcriptase zinc-binding" evidence="1">
    <location>
        <begin position="13"/>
        <end position="59"/>
    </location>
</feature>